<evidence type="ECO:0000313" key="2">
    <source>
        <dbReference type="Proteomes" id="UP001055072"/>
    </source>
</evidence>
<reference evidence="1" key="1">
    <citation type="journal article" date="2021" name="Environ. Microbiol.">
        <title>Gene family expansions and transcriptome signatures uncover fungal adaptations to wood decay.</title>
        <authorList>
            <person name="Hage H."/>
            <person name="Miyauchi S."/>
            <person name="Viragh M."/>
            <person name="Drula E."/>
            <person name="Min B."/>
            <person name="Chaduli D."/>
            <person name="Navarro D."/>
            <person name="Favel A."/>
            <person name="Norest M."/>
            <person name="Lesage-Meessen L."/>
            <person name="Balint B."/>
            <person name="Merenyi Z."/>
            <person name="de Eugenio L."/>
            <person name="Morin E."/>
            <person name="Martinez A.T."/>
            <person name="Baldrian P."/>
            <person name="Stursova M."/>
            <person name="Martinez M.J."/>
            <person name="Novotny C."/>
            <person name="Magnuson J.K."/>
            <person name="Spatafora J.W."/>
            <person name="Maurice S."/>
            <person name="Pangilinan J."/>
            <person name="Andreopoulos W."/>
            <person name="LaButti K."/>
            <person name="Hundley H."/>
            <person name="Na H."/>
            <person name="Kuo A."/>
            <person name="Barry K."/>
            <person name="Lipzen A."/>
            <person name="Henrissat B."/>
            <person name="Riley R."/>
            <person name="Ahrendt S."/>
            <person name="Nagy L.G."/>
            <person name="Grigoriev I.V."/>
            <person name="Martin F."/>
            <person name="Rosso M.N."/>
        </authorList>
    </citation>
    <scope>NUCLEOTIDE SEQUENCE</scope>
    <source>
        <strain evidence="1">CBS 384.51</strain>
    </source>
</reference>
<keyword evidence="2" id="KW-1185">Reference proteome</keyword>
<sequence>MLRLRSRIESFVESTVLGKQAAPQEPPTTVANPRKLVVGADSIPPELFQRILYFVGRDDRRKEVEKQAHQEARRNNTEVDPWELLLKLEKASPSYGLRSCSHVSRYWGNQSRQYLFHDRMIRITTLEEAETFRRYSTQGCPKLWPISKFIKGFDVVFSYSDHSKPISKAFIHLLYLPATRTKLLTLTLSGPFPTSLPPSKLDTPHWSLPNTSSNLSPSITPYQTVSLSHMRFPSFIHIIKYIKHFRHATSMTLDGVTWTEAFNLPSLTYLPQSARFRRHSTRVAVRGCTNDVLLCWQAAMMYSDFPLRKVHDREQYWVYDLMTDIRSFYDKDSVGDPKGSMVRVTLSSYSPGSPEDQSSLVVLGISYGPNDVNPGPRTSFELHLTCDVPPLSPNSLRRGLPPQPIRIMSAMVYIRDDPAAVYVHSDVPSTTTTTTTTTFDFSIFRRAFNRHGCLRSVVFAFEHHADLQRAMDEHPGLALQQQQQHPLGRQTRYRLVYHQHTHSDTWVFLDPVTLLPTGEKESRRDRLVTIF</sequence>
<comment type="caution">
    <text evidence="1">The sequence shown here is derived from an EMBL/GenBank/DDBJ whole genome shotgun (WGS) entry which is preliminary data.</text>
</comment>
<protein>
    <submittedName>
        <fullName evidence="1">Uncharacterized protein</fullName>
    </submittedName>
</protein>
<dbReference type="Proteomes" id="UP001055072">
    <property type="component" value="Unassembled WGS sequence"/>
</dbReference>
<proteinExistence type="predicted"/>
<organism evidence="1 2">
    <name type="scientific">Irpex rosettiformis</name>
    <dbReference type="NCBI Taxonomy" id="378272"/>
    <lineage>
        <taxon>Eukaryota</taxon>
        <taxon>Fungi</taxon>
        <taxon>Dikarya</taxon>
        <taxon>Basidiomycota</taxon>
        <taxon>Agaricomycotina</taxon>
        <taxon>Agaricomycetes</taxon>
        <taxon>Polyporales</taxon>
        <taxon>Irpicaceae</taxon>
        <taxon>Irpex</taxon>
    </lineage>
</organism>
<accession>A0ACB8UJA8</accession>
<name>A0ACB8UJA8_9APHY</name>
<evidence type="ECO:0000313" key="1">
    <source>
        <dbReference type="EMBL" id="KAI0094164.1"/>
    </source>
</evidence>
<gene>
    <name evidence="1" type="ORF">BDY19DRAFT_988041</name>
</gene>
<dbReference type="EMBL" id="MU274900">
    <property type="protein sequence ID" value="KAI0094164.1"/>
    <property type="molecule type" value="Genomic_DNA"/>
</dbReference>